<sequence>MGITDLKKEKVTAILVRAKNGPQYGARIQRPLFESMNPYTSGLFDRAVKEPPPVLRMVFALASPEAAVGAGLVLAPEAVRRCVALVVTLSPG</sequence>
<proteinExistence type="predicted"/>
<dbReference type="Proteomes" id="UP001144978">
    <property type="component" value="Unassembled WGS sequence"/>
</dbReference>
<protein>
    <submittedName>
        <fullName evidence="1">Uncharacterized protein</fullName>
    </submittedName>
</protein>
<organism evidence="1 2">
    <name type="scientific">Trametes sanguinea</name>
    <dbReference type="NCBI Taxonomy" id="158606"/>
    <lineage>
        <taxon>Eukaryota</taxon>
        <taxon>Fungi</taxon>
        <taxon>Dikarya</taxon>
        <taxon>Basidiomycota</taxon>
        <taxon>Agaricomycotina</taxon>
        <taxon>Agaricomycetes</taxon>
        <taxon>Polyporales</taxon>
        <taxon>Polyporaceae</taxon>
        <taxon>Trametes</taxon>
    </lineage>
</organism>
<reference evidence="1" key="1">
    <citation type="submission" date="2022-08" db="EMBL/GenBank/DDBJ databases">
        <title>Genome Sequence of Pycnoporus sanguineus.</title>
        <authorList>
            <person name="Buettner E."/>
        </authorList>
    </citation>
    <scope>NUCLEOTIDE SEQUENCE</scope>
    <source>
        <strain evidence="1">CG-C14</strain>
    </source>
</reference>
<keyword evidence="2" id="KW-1185">Reference proteome</keyword>
<name>A0ACC1Q5M2_9APHY</name>
<evidence type="ECO:0000313" key="1">
    <source>
        <dbReference type="EMBL" id="KAJ3013077.1"/>
    </source>
</evidence>
<dbReference type="EMBL" id="JANSHE010000290">
    <property type="protein sequence ID" value="KAJ3013077.1"/>
    <property type="molecule type" value="Genomic_DNA"/>
</dbReference>
<gene>
    <name evidence="1" type="ORF">NUW54_g1693</name>
</gene>
<evidence type="ECO:0000313" key="2">
    <source>
        <dbReference type="Proteomes" id="UP001144978"/>
    </source>
</evidence>
<comment type="caution">
    <text evidence="1">The sequence shown here is derived from an EMBL/GenBank/DDBJ whole genome shotgun (WGS) entry which is preliminary data.</text>
</comment>
<accession>A0ACC1Q5M2</accession>